<accession>A0A0F9RN79</accession>
<dbReference type="AlphaFoldDB" id="A0A0F9RN79"/>
<evidence type="ECO:0008006" key="3">
    <source>
        <dbReference type="Google" id="ProtNLM"/>
    </source>
</evidence>
<dbReference type="GO" id="GO:0008233">
    <property type="term" value="F:peptidase activity"/>
    <property type="evidence" value="ECO:0007669"/>
    <property type="project" value="InterPro"/>
</dbReference>
<comment type="caution">
    <text evidence="2">The sequence shown here is derived from an EMBL/GenBank/DDBJ whole genome shotgun (WGS) entry which is preliminary data.</text>
</comment>
<protein>
    <recommendedName>
        <fullName evidence="3">Peptidase C13 family protein</fullName>
    </recommendedName>
</protein>
<proteinExistence type="predicted"/>
<dbReference type="EMBL" id="LAZR01002723">
    <property type="protein sequence ID" value="KKN26381.1"/>
    <property type="molecule type" value="Genomic_DNA"/>
</dbReference>
<evidence type="ECO:0000256" key="1">
    <source>
        <dbReference type="SAM" id="Phobius"/>
    </source>
</evidence>
<organism evidence="2">
    <name type="scientific">marine sediment metagenome</name>
    <dbReference type="NCBI Taxonomy" id="412755"/>
    <lineage>
        <taxon>unclassified sequences</taxon>
        <taxon>metagenomes</taxon>
        <taxon>ecological metagenomes</taxon>
    </lineage>
</organism>
<dbReference type="Pfam" id="PF01650">
    <property type="entry name" value="Peptidase_C13"/>
    <property type="match status" value="1"/>
</dbReference>
<dbReference type="Gene3D" id="2.60.40.10">
    <property type="entry name" value="Immunoglobulins"/>
    <property type="match status" value="1"/>
</dbReference>
<dbReference type="Gene3D" id="3.40.50.1460">
    <property type="match status" value="1"/>
</dbReference>
<sequence length="562" mass="61378">MKQIYIRIIFVLILISSLGNFAVIHIEKSDSIELVDDGPKPAASANLAAWILIAGDRSDHELLFHIRNGVNEVYEALINRGFTADDIYYLDPTYSTFSNPLSPYRNASTTLANIQYAIETWAAGKVDATHGLGIYLFDHGGIGYTVLPGANLHDYELNTYLNNLETSTGVNRTILIYEACHSGSFINPVSKDNRIVVAATDITHNSYVNAGNDWAVFSESFWSSIQQCKTIGEAFEDAEESVHALGYGNAQIPWIDDNHDEIGNEVNSMGDLPNGGDGSDALNVWIGSGANCIQIYIPRRQLRFYLPIIPIVIPVWVVVDTNSILDRVYIRIVPPSWVPQIGPPDDPQGEEGKSLVQDAGVLIVDLFDSDGDGNFTGELYRQNPKFWEDEGDYKMNLFAETEEGVTAKIESTVITITEDGTPPLDNTLPSISITTPSPNAVISGIVSVIAKGDDDQVLDKIQIFVDGDLVKEEIMPSYLPYPEAVYNLDSSLYSSGLHTISATAFDGAGNNNTASIVVSIGSAAIPGFDIPLLIIGSTLGIISIFAIRFKNGSRKKLKKYRN</sequence>
<keyword evidence="1" id="KW-1133">Transmembrane helix</keyword>
<dbReference type="Pfam" id="PF17957">
    <property type="entry name" value="Big_7"/>
    <property type="match status" value="1"/>
</dbReference>
<evidence type="ECO:0000313" key="2">
    <source>
        <dbReference type="EMBL" id="KKN26381.1"/>
    </source>
</evidence>
<name>A0A0F9RN79_9ZZZZ</name>
<keyword evidence="1" id="KW-0812">Transmembrane</keyword>
<feature type="transmembrane region" description="Helical" evidence="1">
    <location>
        <begin position="530"/>
        <end position="549"/>
    </location>
</feature>
<keyword evidence="1" id="KW-0472">Membrane</keyword>
<dbReference type="InterPro" id="IPR001096">
    <property type="entry name" value="Peptidase_C13"/>
</dbReference>
<reference evidence="2" key="1">
    <citation type="journal article" date="2015" name="Nature">
        <title>Complex archaea that bridge the gap between prokaryotes and eukaryotes.</title>
        <authorList>
            <person name="Spang A."/>
            <person name="Saw J.H."/>
            <person name="Jorgensen S.L."/>
            <person name="Zaremba-Niedzwiedzka K."/>
            <person name="Martijn J."/>
            <person name="Lind A.E."/>
            <person name="van Eijk R."/>
            <person name="Schleper C."/>
            <person name="Guy L."/>
            <person name="Ettema T.J."/>
        </authorList>
    </citation>
    <scope>NUCLEOTIDE SEQUENCE</scope>
</reference>
<gene>
    <name evidence="2" type="ORF">LCGC14_0875220</name>
</gene>
<dbReference type="InterPro" id="IPR013783">
    <property type="entry name" value="Ig-like_fold"/>
</dbReference>
<dbReference type="GO" id="GO:0006508">
    <property type="term" value="P:proteolysis"/>
    <property type="evidence" value="ECO:0007669"/>
    <property type="project" value="InterPro"/>
</dbReference>